<protein>
    <submittedName>
        <fullName evidence="1">Uncharacterized protein</fullName>
    </submittedName>
</protein>
<organism evidence="1 2">
    <name type="scientific">Aplosporella prunicola CBS 121167</name>
    <dbReference type="NCBI Taxonomy" id="1176127"/>
    <lineage>
        <taxon>Eukaryota</taxon>
        <taxon>Fungi</taxon>
        <taxon>Dikarya</taxon>
        <taxon>Ascomycota</taxon>
        <taxon>Pezizomycotina</taxon>
        <taxon>Dothideomycetes</taxon>
        <taxon>Dothideomycetes incertae sedis</taxon>
        <taxon>Botryosphaeriales</taxon>
        <taxon>Aplosporellaceae</taxon>
        <taxon>Aplosporella</taxon>
    </lineage>
</organism>
<proteinExistence type="predicted"/>
<evidence type="ECO:0000313" key="1">
    <source>
        <dbReference type="EMBL" id="KAF2139848.1"/>
    </source>
</evidence>
<dbReference type="GeneID" id="54298282"/>
<dbReference type="RefSeq" id="XP_033395561.1">
    <property type="nucleotide sequence ID" value="XM_033540786.1"/>
</dbReference>
<sequence length="88" mass="8923">MLTRRLLAGVSVQSSASWLRKTGLGGASLLRKSGIPGVRRLCCPPQDCDGRVSPSGGSIAVRGSQALPPHACLVAMPVAIALCTAAVV</sequence>
<gene>
    <name evidence="1" type="ORF">K452DRAFT_289227</name>
</gene>
<evidence type="ECO:0000313" key="2">
    <source>
        <dbReference type="Proteomes" id="UP000799438"/>
    </source>
</evidence>
<reference evidence="1" key="1">
    <citation type="journal article" date="2020" name="Stud. Mycol.">
        <title>101 Dothideomycetes genomes: a test case for predicting lifestyles and emergence of pathogens.</title>
        <authorList>
            <person name="Haridas S."/>
            <person name="Albert R."/>
            <person name="Binder M."/>
            <person name="Bloem J."/>
            <person name="Labutti K."/>
            <person name="Salamov A."/>
            <person name="Andreopoulos B."/>
            <person name="Baker S."/>
            <person name="Barry K."/>
            <person name="Bills G."/>
            <person name="Bluhm B."/>
            <person name="Cannon C."/>
            <person name="Castanera R."/>
            <person name="Culley D."/>
            <person name="Daum C."/>
            <person name="Ezra D."/>
            <person name="Gonzalez J."/>
            <person name="Henrissat B."/>
            <person name="Kuo A."/>
            <person name="Liang C."/>
            <person name="Lipzen A."/>
            <person name="Lutzoni F."/>
            <person name="Magnuson J."/>
            <person name="Mondo S."/>
            <person name="Nolan M."/>
            <person name="Ohm R."/>
            <person name="Pangilinan J."/>
            <person name="Park H.-J."/>
            <person name="Ramirez L."/>
            <person name="Alfaro M."/>
            <person name="Sun H."/>
            <person name="Tritt A."/>
            <person name="Yoshinaga Y."/>
            <person name="Zwiers L.-H."/>
            <person name="Turgeon B."/>
            <person name="Goodwin S."/>
            <person name="Spatafora J."/>
            <person name="Crous P."/>
            <person name="Grigoriev I."/>
        </authorList>
    </citation>
    <scope>NUCLEOTIDE SEQUENCE</scope>
    <source>
        <strain evidence="1">CBS 121167</strain>
    </source>
</reference>
<name>A0A6A6B8G9_9PEZI</name>
<dbReference type="AlphaFoldDB" id="A0A6A6B8G9"/>
<dbReference type="EMBL" id="ML995491">
    <property type="protein sequence ID" value="KAF2139848.1"/>
    <property type="molecule type" value="Genomic_DNA"/>
</dbReference>
<dbReference type="Proteomes" id="UP000799438">
    <property type="component" value="Unassembled WGS sequence"/>
</dbReference>
<keyword evidence="2" id="KW-1185">Reference proteome</keyword>
<accession>A0A6A6B8G9</accession>